<sequence length="820" mass="94512">MRNSLILFFILIASNLFGQTLIPGKVINKETREPLAYAEIQLKKGNQLLTNIDGSFELRLTGDSDSLQVSYVGFQTINIQISKATRYLQIGMTPKYEELETVMISDGPNPAEELIRRAIEQRDSNDPEKVLKGYKYKSYTKFIIDNEFNSISLQADSTSSTMQTIINEGRAYLSEKVAEHSYSSNSGRREDVIGIETAGFKKPVYNVLAMEVNPFSLYQRDYELYKTKYAGPLANNALRNYDYQILDTIDSERPAYMVYFKPKREQIVAGLEGILYLDTESLSIQKAIAQLLGAIKLEVTHNYKYYPEKELWFPSEQITRIRPGAGGKEISVFGGTISVGAVQKGKGLLNNVFGSKTTSNNDLYLNSTTRNYDIDLEYNADVKRSDADIYVDSESTNRDKDFWKKNRKIEFSSRDEATKAKVDSLIEAGDVERKIEIKKAMASGYYPIGFWDLDLSKIFKFNNYEGIRLGFGGKTNDRLSDNFNINGYTTYGFKDEVIKYGLGTQIYLNKQNGTFLNFNFSRDIKEVASFTYLKGQNTFSILEPRFVNINFFYNYRRYSAGLEHRFTPNFDTQLRISREDIWQTKEYSYVNNSEEFQDYDLTTATFSFLWRPFSRFLNTPDGNIILEKDFPQFTGQVEQSFSVFDGDFEFTRLGLKAEHEIKRLDNSRTEFILEGNYAFGDIPLTHAFHSYPNNPNRSSIFRRFSVAGRNSFETMYFNEFYSTSQAMLHVRHQLRPFKISNSFQPELVFISRHAIGDFEDPEKHQNVSFNTLEHGYSEAGLELNKLFAGFGLSTAYRYGAYHLPTFKENFSFKFTLQLQL</sequence>
<dbReference type="Pfam" id="PF13715">
    <property type="entry name" value="CarbopepD_reg_2"/>
    <property type="match status" value="1"/>
</dbReference>
<name>A0ABU1ELM0_9FLAO</name>
<organism evidence="1 2">
    <name type="scientific">Christiangramia sediminicola</name>
    <dbReference type="NCBI Taxonomy" id="3073267"/>
    <lineage>
        <taxon>Bacteria</taxon>
        <taxon>Pseudomonadati</taxon>
        <taxon>Bacteroidota</taxon>
        <taxon>Flavobacteriia</taxon>
        <taxon>Flavobacteriales</taxon>
        <taxon>Flavobacteriaceae</taxon>
        <taxon>Christiangramia</taxon>
    </lineage>
</organism>
<dbReference type="InterPro" id="IPR043741">
    <property type="entry name" value="DUF5686"/>
</dbReference>
<reference evidence="2" key="1">
    <citation type="submission" date="2023-07" db="EMBL/GenBank/DDBJ databases">
        <title>Christiangramia sp. SM2212., a novel bacterium of the family Flavobacteriaceae isolated from the sea sediment.</title>
        <authorList>
            <person name="Wang J."/>
            <person name="Zhang X."/>
        </authorList>
    </citation>
    <scope>NUCLEOTIDE SEQUENCE [LARGE SCALE GENOMIC DNA]</scope>
    <source>
        <strain evidence="2">SM2212</strain>
    </source>
</reference>
<protein>
    <submittedName>
        <fullName evidence="1">DUF5686 family protein</fullName>
    </submittedName>
</protein>
<dbReference type="Proteomes" id="UP001257234">
    <property type="component" value="Unassembled WGS sequence"/>
</dbReference>
<dbReference type="Pfam" id="PF18939">
    <property type="entry name" value="DUF5686"/>
    <property type="match status" value="1"/>
</dbReference>
<dbReference type="SUPFAM" id="SSF49464">
    <property type="entry name" value="Carboxypeptidase regulatory domain-like"/>
    <property type="match status" value="1"/>
</dbReference>
<comment type="caution">
    <text evidence="1">The sequence shown here is derived from an EMBL/GenBank/DDBJ whole genome shotgun (WGS) entry which is preliminary data.</text>
</comment>
<gene>
    <name evidence="1" type="ORF">RE431_01410</name>
</gene>
<dbReference type="InterPro" id="IPR008969">
    <property type="entry name" value="CarboxyPept-like_regulatory"/>
</dbReference>
<keyword evidence="2" id="KW-1185">Reference proteome</keyword>
<evidence type="ECO:0000313" key="2">
    <source>
        <dbReference type="Proteomes" id="UP001257234"/>
    </source>
</evidence>
<dbReference type="RefSeq" id="WP_309560174.1">
    <property type="nucleotide sequence ID" value="NZ_JAVJIU010000001.1"/>
</dbReference>
<accession>A0ABU1ELM0</accession>
<evidence type="ECO:0000313" key="1">
    <source>
        <dbReference type="EMBL" id="MDR5589279.1"/>
    </source>
</evidence>
<dbReference type="EMBL" id="JAVJIU010000001">
    <property type="protein sequence ID" value="MDR5589279.1"/>
    <property type="molecule type" value="Genomic_DNA"/>
</dbReference>
<proteinExistence type="predicted"/>